<dbReference type="Gene3D" id="2.30.40.10">
    <property type="entry name" value="Urease, subunit C, domain 1"/>
    <property type="match status" value="1"/>
</dbReference>
<evidence type="ECO:0000313" key="2">
    <source>
        <dbReference type="EMBL" id="MFC5514952.1"/>
    </source>
</evidence>
<feature type="domain" description="Amidohydrolase 3" evidence="1">
    <location>
        <begin position="155"/>
        <end position="388"/>
    </location>
</feature>
<reference evidence="3" key="1">
    <citation type="journal article" date="2019" name="Int. J. Syst. Evol. Microbiol.">
        <title>The Global Catalogue of Microorganisms (GCM) 10K type strain sequencing project: providing services to taxonomists for standard genome sequencing and annotation.</title>
        <authorList>
            <consortium name="The Broad Institute Genomics Platform"/>
            <consortium name="The Broad Institute Genome Sequencing Center for Infectious Disease"/>
            <person name="Wu L."/>
            <person name="Ma J."/>
        </authorList>
    </citation>
    <scope>NUCLEOTIDE SEQUENCE [LARGE SCALE GENOMIC DNA]</scope>
    <source>
        <strain evidence="3">KACC 12633</strain>
    </source>
</reference>
<evidence type="ECO:0000313" key="3">
    <source>
        <dbReference type="Proteomes" id="UP001596150"/>
    </source>
</evidence>
<dbReference type="PANTHER" id="PTHR32027">
    <property type="entry name" value="CYTOSINE DEAMINASE"/>
    <property type="match status" value="1"/>
</dbReference>
<dbReference type="InterPro" id="IPR013108">
    <property type="entry name" value="Amidohydro_3"/>
</dbReference>
<gene>
    <name evidence="2" type="ORF">ACFPP9_04140</name>
</gene>
<dbReference type="PANTHER" id="PTHR32027:SF9">
    <property type="entry name" value="BLL3847 PROTEIN"/>
    <property type="match status" value="1"/>
</dbReference>
<dbReference type="InterPro" id="IPR052349">
    <property type="entry name" value="Metallo-hydrolase_Enzymes"/>
</dbReference>
<proteinExistence type="predicted"/>
<dbReference type="InterPro" id="IPR032466">
    <property type="entry name" value="Metal_Hydrolase"/>
</dbReference>
<protein>
    <submittedName>
        <fullName evidence="2">Amidohydrolase family protein</fullName>
    </submittedName>
</protein>
<organism evidence="2 3">
    <name type="scientific">Kaistia terrae</name>
    <dbReference type="NCBI Taxonomy" id="537017"/>
    <lineage>
        <taxon>Bacteria</taxon>
        <taxon>Pseudomonadati</taxon>
        <taxon>Pseudomonadota</taxon>
        <taxon>Alphaproteobacteria</taxon>
        <taxon>Hyphomicrobiales</taxon>
        <taxon>Kaistiaceae</taxon>
        <taxon>Kaistia</taxon>
    </lineage>
</organism>
<evidence type="ECO:0000259" key="1">
    <source>
        <dbReference type="Pfam" id="PF07969"/>
    </source>
</evidence>
<comment type="caution">
    <text evidence="2">The sequence shown here is derived from an EMBL/GenBank/DDBJ whole genome shotgun (WGS) entry which is preliminary data.</text>
</comment>
<dbReference type="EMBL" id="JBHSML010000002">
    <property type="protein sequence ID" value="MFC5514952.1"/>
    <property type="molecule type" value="Genomic_DNA"/>
</dbReference>
<dbReference type="Pfam" id="PF07969">
    <property type="entry name" value="Amidohydro_3"/>
    <property type="match status" value="1"/>
</dbReference>
<dbReference type="Gene3D" id="3.20.20.140">
    <property type="entry name" value="Metal-dependent hydrolases"/>
    <property type="match status" value="1"/>
</dbReference>
<dbReference type="CDD" id="cd01293">
    <property type="entry name" value="Bact_CD"/>
    <property type="match status" value="1"/>
</dbReference>
<sequence length="398" mass="41652">MLPTLVIAGATTADARRVDIVIAGETIAAIVPAGQAPVDCDRIDAAGQLAAPSFVEGHIHLDKTLLGLPFIPHLPGDTVALRIAAEKELRRTVALPVEERGGRLIEQIAAFGTGSLRSHVDIDTEVGLKGLHSLLRLKERYWDLVDIQIVAFPQSGVMIDPGVADLLDAAISEGADLVGGLDPAGIDQDATGHLDAIFAVASKHDVGVDIHLHDSGALGASEMRDIASRTIALGLQGKVAVSHAFALGQIDDFEFGRTAEALAEAKIAIMTNGPGPVAMPPVKRLKAAGVTVFAGSDNIRDAWSPYGDGDLLRRAQIIGYRQEFLADPDLVHAFAMVTEIPAAVLGVAHYGLAPGKRADIVLLDAASVPEALAGVPPRRTVIKRGRLVALEGVLAARD</sequence>
<name>A0ABW0PTV1_9HYPH</name>
<dbReference type="NCBIfam" id="NF004636">
    <property type="entry name" value="PRK05985.1"/>
    <property type="match status" value="1"/>
</dbReference>
<dbReference type="Proteomes" id="UP001596150">
    <property type="component" value="Unassembled WGS sequence"/>
</dbReference>
<keyword evidence="3" id="KW-1185">Reference proteome</keyword>
<dbReference type="SUPFAM" id="SSF51556">
    <property type="entry name" value="Metallo-dependent hydrolases"/>
    <property type="match status" value="1"/>
</dbReference>
<dbReference type="RefSeq" id="WP_266343350.1">
    <property type="nucleotide sequence ID" value="NZ_JAPKNH010000002.1"/>
</dbReference>
<accession>A0ABW0PTV1</accession>
<dbReference type="InterPro" id="IPR011059">
    <property type="entry name" value="Metal-dep_hydrolase_composite"/>
</dbReference>
<dbReference type="SUPFAM" id="SSF51338">
    <property type="entry name" value="Composite domain of metallo-dependent hydrolases"/>
    <property type="match status" value="1"/>
</dbReference>